<evidence type="ECO:0000313" key="1">
    <source>
        <dbReference type="EMBL" id="HFK19796.1"/>
    </source>
</evidence>
<sequence length="138" mass="16265">MFTMIINAMCFGGHKELLGFLSWNIFQNIPKKGAAQLSKFYLYRLVIYKNQPLIGLDEQKTNPSDVISDQPTDIARSSQHKLSRWAIINGMIRSSWEDYRVLGLVMFWYLHPIQFKSLQIRYLNLQFLKKKREVEIGH</sequence>
<proteinExistence type="predicted"/>
<dbReference type="AlphaFoldDB" id="A0A7C3J3E7"/>
<name>A0A7C3J3E7_9CREN</name>
<reference evidence="1" key="1">
    <citation type="journal article" date="2020" name="mSystems">
        <title>Genome- and Community-Level Interaction Insights into Carbon Utilization and Element Cycling Functions of Hydrothermarchaeota in Hydrothermal Sediment.</title>
        <authorList>
            <person name="Zhou Z."/>
            <person name="Liu Y."/>
            <person name="Xu W."/>
            <person name="Pan J."/>
            <person name="Luo Z.H."/>
            <person name="Li M."/>
        </authorList>
    </citation>
    <scope>NUCLEOTIDE SEQUENCE [LARGE SCALE GENOMIC DNA]</scope>
    <source>
        <strain evidence="1">SpSt-468</strain>
    </source>
</reference>
<comment type="caution">
    <text evidence="1">The sequence shown here is derived from an EMBL/GenBank/DDBJ whole genome shotgun (WGS) entry which is preliminary data.</text>
</comment>
<protein>
    <submittedName>
        <fullName evidence="1">Uncharacterized protein</fullName>
    </submittedName>
</protein>
<gene>
    <name evidence="1" type="ORF">ENS19_00760</name>
</gene>
<dbReference type="EMBL" id="DSTX01000001">
    <property type="protein sequence ID" value="HFK19796.1"/>
    <property type="molecule type" value="Genomic_DNA"/>
</dbReference>
<organism evidence="1">
    <name type="scientific">Candidatus Methanomethylicus mesodigestus</name>
    <dbReference type="NCBI Taxonomy" id="1867258"/>
    <lineage>
        <taxon>Archaea</taxon>
        <taxon>Thermoproteota</taxon>
        <taxon>Methanosuratincolia</taxon>
        <taxon>Candidatus Methanomethylicales</taxon>
        <taxon>Candidatus Methanomethylicaceae</taxon>
        <taxon>Candidatus Methanomethylicus</taxon>
    </lineage>
</organism>
<accession>A0A7C3J3E7</accession>